<name>A0A382E7F9_9ZZZZ</name>
<dbReference type="InterPro" id="IPR050138">
    <property type="entry name" value="DHOase/Allantoinase_Hydrolase"/>
</dbReference>
<evidence type="ECO:0000256" key="1">
    <source>
        <dbReference type="ARBA" id="ARBA00022975"/>
    </source>
</evidence>
<evidence type="ECO:0000259" key="2">
    <source>
        <dbReference type="Pfam" id="PF12890"/>
    </source>
</evidence>
<organism evidence="3">
    <name type="scientific">marine metagenome</name>
    <dbReference type="NCBI Taxonomy" id="408172"/>
    <lineage>
        <taxon>unclassified sequences</taxon>
        <taxon>metagenomes</taxon>
        <taxon>ecological metagenomes</taxon>
    </lineage>
</organism>
<proteinExistence type="predicted"/>
<dbReference type="GO" id="GO:0005737">
    <property type="term" value="C:cytoplasm"/>
    <property type="evidence" value="ECO:0007669"/>
    <property type="project" value="TreeGrafter"/>
</dbReference>
<evidence type="ECO:0000313" key="3">
    <source>
        <dbReference type="EMBL" id="SVB46570.1"/>
    </source>
</evidence>
<dbReference type="Pfam" id="PF12890">
    <property type="entry name" value="DHOase"/>
    <property type="match status" value="1"/>
</dbReference>
<accession>A0A382E7F9</accession>
<dbReference type="EMBL" id="UINC01043069">
    <property type="protein sequence ID" value="SVB46570.1"/>
    <property type="molecule type" value="Genomic_DNA"/>
</dbReference>
<dbReference type="PANTHER" id="PTHR43668">
    <property type="entry name" value="ALLANTOINASE"/>
    <property type="match status" value="1"/>
</dbReference>
<dbReference type="SUPFAM" id="SSF51338">
    <property type="entry name" value="Composite domain of metallo-dependent hydrolases"/>
    <property type="match status" value="1"/>
</dbReference>
<dbReference type="InterPro" id="IPR032466">
    <property type="entry name" value="Metal_Hydrolase"/>
</dbReference>
<dbReference type="AlphaFoldDB" id="A0A382E7F9"/>
<sequence length="108" mass="11450">MSKSVLIKSGRIIDPASDRDEVADLLIVNGKIEKIGQLTSTSQSTAVYDADGMIVSPGFIDIHCHLREPGEEYKETIATGTKSAAAGGFTTICAMPNTNPPIDTRSIV</sequence>
<dbReference type="SUPFAM" id="SSF51556">
    <property type="entry name" value="Metallo-dependent hydrolases"/>
    <property type="match status" value="1"/>
</dbReference>
<dbReference type="Gene3D" id="3.20.20.140">
    <property type="entry name" value="Metal-dependent hydrolases"/>
    <property type="match status" value="1"/>
</dbReference>
<protein>
    <recommendedName>
        <fullName evidence="2">Dihydroorotase catalytic domain-containing protein</fullName>
    </recommendedName>
</protein>
<dbReference type="GO" id="GO:0004038">
    <property type="term" value="F:allantoinase activity"/>
    <property type="evidence" value="ECO:0007669"/>
    <property type="project" value="TreeGrafter"/>
</dbReference>
<keyword evidence="1" id="KW-0665">Pyrimidine biosynthesis</keyword>
<dbReference type="InterPro" id="IPR011059">
    <property type="entry name" value="Metal-dep_hydrolase_composite"/>
</dbReference>
<gene>
    <name evidence="3" type="ORF">METZ01_LOCUS199424</name>
</gene>
<dbReference type="GO" id="GO:0006145">
    <property type="term" value="P:purine nucleobase catabolic process"/>
    <property type="evidence" value="ECO:0007669"/>
    <property type="project" value="TreeGrafter"/>
</dbReference>
<reference evidence="3" key="1">
    <citation type="submission" date="2018-05" db="EMBL/GenBank/DDBJ databases">
        <authorList>
            <person name="Lanie J.A."/>
            <person name="Ng W.-L."/>
            <person name="Kazmierczak K.M."/>
            <person name="Andrzejewski T.M."/>
            <person name="Davidsen T.M."/>
            <person name="Wayne K.J."/>
            <person name="Tettelin H."/>
            <person name="Glass J.I."/>
            <person name="Rusch D."/>
            <person name="Podicherti R."/>
            <person name="Tsui H.-C.T."/>
            <person name="Winkler M.E."/>
        </authorList>
    </citation>
    <scope>NUCLEOTIDE SEQUENCE</scope>
</reference>
<dbReference type="InterPro" id="IPR024403">
    <property type="entry name" value="DHOase_cat"/>
</dbReference>
<feature type="domain" description="Dihydroorotase catalytic" evidence="2">
    <location>
        <begin position="53"/>
        <end position="103"/>
    </location>
</feature>
<feature type="non-terminal residue" evidence="3">
    <location>
        <position position="108"/>
    </location>
</feature>
<dbReference type="PANTHER" id="PTHR43668:SF2">
    <property type="entry name" value="ALLANTOINASE"/>
    <property type="match status" value="1"/>
</dbReference>